<proteinExistence type="predicted"/>
<dbReference type="Proteomes" id="UP000825434">
    <property type="component" value="Chromosome 5"/>
</dbReference>
<gene>
    <name evidence="2" type="ORF">CA3LBN_003982</name>
</gene>
<organism evidence="2 3">
    <name type="scientific">Candidozyma haemuli</name>
    <dbReference type="NCBI Taxonomy" id="45357"/>
    <lineage>
        <taxon>Eukaryota</taxon>
        <taxon>Fungi</taxon>
        <taxon>Dikarya</taxon>
        <taxon>Ascomycota</taxon>
        <taxon>Saccharomycotina</taxon>
        <taxon>Pichiomycetes</taxon>
        <taxon>Metschnikowiaceae</taxon>
        <taxon>Candidozyma</taxon>
    </lineage>
</organism>
<name>A0ABX8IB03_9ASCO</name>
<keyword evidence="3" id="KW-1185">Reference proteome</keyword>
<evidence type="ECO:0000259" key="1">
    <source>
        <dbReference type="Pfam" id="PF18794"/>
    </source>
</evidence>
<feature type="domain" description="DNA mismatch repair protein HSM3 C-terminal" evidence="1">
    <location>
        <begin position="700"/>
        <end position="857"/>
    </location>
</feature>
<accession>A0ABX8IB03</accession>
<evidence type="ECO:0000313" key="2">
    <source>
        <dbReference type="EMBL" id="QWU89634.1"/>
    </source>
</evidence>
<dbReference type="InterPro" id="IPR040752">
    <property type="entry name" value="HSM3_C"/>
</dbReference>
<reference evidence="2 3" key="1">
    <citation type="submission" date="2021-06" db="EMBL/GenBank/DDBJ databases">
        <title>Candida outbreak in Lebanon.</title>
        <authorList>
            <person name="Finianos M."/>
        </authorList>
    </citation>
    <scope>NUCLEOTIDE SEQUENCE [LARGE SCALE GENOMIC DNA]</scope>
    <source>
        <strain evidence="2">CA3LBN</strain>
    </source>
</reference>
<sequence>MYKTGDREEIDDLIDFLDAFLKEEHIDDLENYLLNELQFANIEAPVEVLKHDSYHIASLLFWEVFGSDRFKVVSSVAREEIVALWGRFIKTIQVRAVLDFLPLKRFVSIMEDTGSLEVLTAAVNILVWLISEDDSEESSDFLDYTQFLGEVLKWYLTESSAGECVDSLYELLHECIDDSLDIAIEFIDKSIDQLPSVYDFAMMERYREVFEIVLSRELEIPESLLLKVVYVAELEIFSKQVKDLETLMEFYTALWELSEKSPKNSVERIIQKLSFKEPEHLKVLEIFDYSFIEEKCTFFNEKLQSLKLSKDMYAKKAIWRTMKNPEFFAMFAKNGQLSMDEFGQMEEPLLYEYLNNLSQHTHSHEYLLENTTGVIRLDPDTQKFADHLNAYLSGETDDTYAAANYYDYISLHKHLLQSDDPLCNPVLTTIMPLLSRILNSDRYHTDYVKFLSDFLMLVPIKTTWVYFPKDEMVKTLEYPSPVDLYTATVDMVAWRISAGDPDALDFVDKSSFLTKALQRCLSDHSIPARFWTVEPLVQSCDEKLLDELVADLVHAVELVSLGSDCNLSTRYMAITERIIARRLDLTKKTYDKITEVVELDYLADSDPSDPLMYDLTVDFYTSLVGLIDKSHELFLSLQPVLQTTLAALAEKLKSKESYLSTSLGALFGKLTYCKNEEIVTWAQEEKSVNAILDSLILESPTHRQILDLMNFGFIPDKHKFFNDHFANRELSRSSDVLPIIAHAIEDPEFFRLFADYDKLSNSALSQMQKNQLYELLEVITRYDHSANYLLSEMPTVVSTYLVEVPGDISHPLITKHLRSALENLISNKDLDLGVWEQGLKSSLHSLVNGRPKGPQVDVQDKAF</sequence>
<dbReference type="EMBL" id="CP076665">
    <property type="protein sequence ID" value="QWU89634.1"/>
    <property type="molecule type" value="Genomic_DNA"/>
</dbReference>
<dbReference type="Gene3D" id="1.25.40.580">
    <property type="match status" value="1"/>
</dbReference>
<evidence type="ECO:0000313" key="3">
    <source>
        <dbReference type="Proteomes" id="UP000825434"/>
    </source>
</evidence>
<protein>
    <recommendedName>
        <fullName evidence="1">DNA mismatch repair protein HSM3 C-terminal domain-containing protein</fullName>
    </recommendedName>
</protein>
<dbReference type="Pfam" id="PF18794">
    <property type="entry name" value="HSM3_C"/>
    <property type="match status" value="1"/>
</dbReference>